<dbReference type="Proteomes" id="UP000622475">
    <property type="component" value="Unassembled WGS sequence"/>
</dbReference>
<dbReference type="Gene3D" id="2.20.200.10">
    <property type="entry name" value="Outer membrane efflux proteins (OEP)"/>
    <property type="match status" value="1"/>
</dbReference>
<proteinExistence type="inferred from homology"/>
<name>A0A929KZV7_9SPHI</name>
<dbReference type="AlphaFoldDB" id="A0A929KZV7"/>
<organism evidence="4 5">
    <name type="scientific">Mucilaginibacter myungsuensis</name>
    <dbReference type="NCBI Taxonomy" id="649104"/>
    <lineage>
        <taxon>Bacteria</taxon>
        <taxon>Pseudomonadati</taxon>
        <taxon>Bacteroidota</taxon>
        <taxon>Sphingobacteriia</taxon>
        <taxon>Sphingobacteriales</taxon>
        <taxon>Sphingobacteriaceae</taxon>
        <taxon>Mucilaginibacter</taxon>
    </lineage>
</organism>
<keyword evidence="2" id="KW-0564">Palmitate</keyword>
<comment type="caution">
    <text evidence="4">The sequence shown here is derived from an EMBL/GenBank/DDBJ whole genome shotgun (WGS) entry which is preliminary data.</text>
</comment>
<accession>A0A929KZV7</accession>
<dbReference type="SUPFAM" id="SSF56954">
    <property type="entry name" value="Outer membrane efflux proteins (OEP)"/>
    <property type="match status" value="1"/>
</dbReference>
<dbReference type="InterPro" id="IPR010131">
    <property type="entry name" value="MdtP/NodT-like"/>
</dbReference>
<feature type="signal peptide" evidence="2">
    <location>
        <begin position="1"/>
        <end position="21"/>
    </location>
</feature>
<keyword evidence="3" id="KW-0175">Coiled coil</keyword>
<evidence type="ECO:0000256" key="3">
    <source>
        <dbReference type="SAM" id="Coils"/>
    </source>
</evidence>
<keyword evidence="5" id="KW-1185">Reference proteome</keyword>
<evidence type="ECO:0000313" key="4">
    <source>
        <dbReference type="EMBL" id="MBE9663625.1"/>
    </source>
</evidence>
<feature type="chain" id="PRO_5038158739" evidence="2">
    <location>
        <begin position="22"/>
        <end position="478"/>
    </location>
</feature>
<dbReference type="PANTHER" id="PTHR30203">
    <property type="entry name" value="OUTER MEMBRANE CATION EFFLUX PROTEIN"/>
    <property type="match status" value="1"/>
</dbReference>
<dbReference type="GO" id="GO:0015562">
    <property type="term" value="F:efflux transmembrane transporter activity"/>
    <property type="evidence" value="ECO:0007669"/>
    <property type="project" value="InterPro"/>
</dbReference>
<dbReference type="Gene3D" id="1.20.1600.10">
    <property type="entry name" value="Outer membrane efflux proteins (OEP)"/>
    <property type="match status" value="1"/>
</dbReference>
<comment type="subcellular location">
    <subcellularLocation>
        <location evidence="2">Cell membrane</location>
        <topology evidence="2">Lipid-anchor</topology>
    </subcellularLocation>
</comment>
<feature type="coiled-coil region" evidence="3">
    <location>
        <begin position="68"/>
        <end position="95"/>
    </location>
</feature>
<dbReference type="EMBL" id="JADFFL010000007">
    <property type="protein sequence ID" value="MBE9663625.1"/>
    <property type="molecule type" value="Genomic_DNA"/>
</dbReference>
<dbReference type="GO" id="GO:0005886">
    <property type="term" value="C:plasma membrane"/>
    <property type="evidence" value="ECO:0007669"/>
    <property type="project" value="UniProtKB-SubCell"/>
</dbReference>
<dbReference type="PANTHER" id="PTHR30203:SF30">
    <property type="entry name" value="OUTER MEMBRANE PROTEIN-RELATED"/>
    <property type="match status" value="1"/>
</dbReference>
<keyword evidence="2" id="KW-0472">Membrane</keyword>
<dbReference type="RefSeq" id="WP_194112864.1">
    <property type="nucleotide sequence ID" value="NZ_JADFFL010000007.1"/>
</dbReference>
<evidence type="ECO:0000256" key="1">
    <source>
        <dbReference type="ARBA" id="ARBA00007613"/>
    </source>
</evidence>
<evidence type="ECO:0000313" key="5">
    <source>
        <dbReference type="Proteomes" id="UP000622475"/>
    </source>
</evidence>
<protein>
    <submittedName>
        <fullName evidence="4">TolC family protein</fullName>
    </submittedName>
</protein>
<comment type="similarity">
    <text evidence="1 2">Belongs to the outer membrane factor (OMF) (TC 1.B.17) family.</text>
</comment>
<keyword evidence="2" id="KW-1134">Transmembrane beta strand</keyword>
<gene>
    <name evidence="4" type="ORF">IRJ16_17185</name>
</gene>
<sequence length="478" mass="53550">MNKSKIYKCLAIAGLSLSYQACKIPAATQRAENKSTPLAFAAGGQDSTNSAKLGYKDLFKDQYLTALIDTALKNNQELNITLQEVEVSKNEIKARKGEYLPFVGVRAGAGLDKVARYTSRGAMEANTEIRPEKEMPDPLPDFIISAYASWEIDIWHKLRNAKKAAVMKYLASQEGRNFMVTHVVAEIADSYYELLALDNQLEILKQNIDIQNNALKIVRIQKEATKVTELAVQRFEAQVLKTRSLQFDIQQQITETENRINFLLGRYPQPILRDAKGFDKLDITPLQAGLPSQLLANRPDIRQAEFELAASKLDVKVAKAKFYPQLSISASAGYQAFNPAYLFTTPASILYTLAGELITPVVNRNAIKAEYSSANAKQLQAVYDYERKILNAYVEVANQLSKIGNLEQSYDLRNKQVQALNRSVGISNTLFTSTRADYVEVLLTQREALEAKFDLIDTKKEQINARINVYQALGGGWR</sequence>
<keyword evidence="2" id="KW-0812">Transmembrane</keyword>
<keyword evidence="2" id="KW-0732">Signal</keyword>
<keyword evidence="2" id="KW-0449">Lipoprotein</keyword>
<evidence type="ECO:0000256" key="2">
    <source>
        <dbReference type="RuleBase" id="RU362097"/>
    </source>
</evidence>
<dbReference type="InterPro" id="IPR003423">
    <property type="entry name" value="OMP_efflux"/>
</dbReference>
<dbReference type="Pfam" id="PF02321">
    <property type="entry name" value="OEP"/>
    <property type="match status" value="2"/>
</dbReference>
<reference evidence="4" key="1">
    <citation type="submission" date="2020-10" db="EMBL/GenBank/DDBJ databases">
        <title>Mucilaginibacter mali sp. nov., isolated from rhizosphere soil of apple orchard.</title>
        <authorList>
            <person name="Lee J.-S."/>
            <person name="Kim H.S."/>
            <person name="Kim J.-S."/>
        </authorList>
    </citation>
    <scope>NUCLEOTIDE SEQUENCE</scope>
    <source>
        <strain evidence="4">KCTC 22746</strain>
    </source>
</reference>
<dbReference type="NCBIfam" id="TIGR01845">
    <property type="entry name" value="outer_NodT"/>
    <property type="match status" value="1"/>
</dbReference>